<proteinExistence type="predicted"/>
<dbReference type="Proteomes" id="UP001208131">
    <property type="component" value="Unassembled WGS sequence"/>
</dbReference>
<dbReference type="AlphaFoldDB" id="A0AAE3IMQ0"/>
<sequence length="60" mass="6391">MIVKIFCAVLVALGVSVAIVLGGLIVLASCVSGRKKPAGDNTADDEDTFMYTNYMQGFYL</sequence>
<organism evidence="1 2">
    <name type="scientific">Hominimerdicola aceti</name>
    <dbReference type="NCBI Taxonomy" id="2981726"/>
    <lineage>
        <taxon>Bacteria</taxon>
        <taxon>Bacillati</taxon>
        <taxon>Bacillota</taxon>
        <taxon>Clostridia</taxon>
        <taxon>Eubacteriales</taxon>
        <taxon>Oscillospiraceae</taxon>
        <taxon>Hominimerdicola</taxon>
    </lineage>
</organism>
<name>A0AAE3IMQ0_9FIRM</name>
<accession>A0AAE3IMQ0</accession>
<keyword evidence="2" id="KW-1185">Reference proteome</keyword>
<dbReference type="PROSITE" id="PS51257">
    <property type="entry name" value="PROKAR_LIPOPROTEIN"/>
    <property type="match status" value="1"/>
</dbReference>
<evidence type="ECO:0000313" key="1">
    <source>
        <dbReference type="EMBL" id="MCU6706758.1"/>
    </source>
</evidence>
<dbReference type="RefSeq" id="WP_267301838.1">
    <property type="nucleotide sequence ID" value="NZ_JAOQJZ010000015.1"/>
</dbReference>
<reference evidence="1 2" key="1">
    <citation type="journal article" date="2021" name="ISME Commun">
        <title>Automated analysis of genomic sequences facilitates high-throughput and comprehensive description of bacteria.</title>
        <authorList>
            <person name="Hitch T.C.A."/>
        </authorList>
    </citation>
    <scope>NUCLEOTIDE SEQUENCE [LARGE SCALE GENOMIC DNA]</scope>
    <source>
        <strain evidence="1 2">Sanger_31</strain>
    </source>
</reference>
<comment type="caution">
    <text evidence="1">The sequence shown here is derived from an EMBL/GenBank/DDBJ whole genome shotgun (WGS) entry which is preliminary data.</text>
</comment>
<protein>
    <submittedName>
        <fullName evidence="1">Uncharacterized protein</fullName>
    </submittedName>
</protein>
<dbReference type="EMBL" id="JAOQJZ010000015">
    <property type="protein sequence ID" value="MCU6706758.1"/>
    <property type="molecule type" value="Genomic_DNA"/>
</dbReference>
<evidence type="ECO:0000313" key="2">
    <source>
        <dbReference type="Proteomes" id="UP001208131"/>
    </source>
</evidence>
<gene>
    <name evidence="1" type="ORF">OCV57_12615</name>
</gene>